<keyword evidence="2" id="KW-1185">Reference proteome</keyword>
<accession>A0A2U1MAI7</accession>
<gene>
    <name evidence="1" type="ORF">CTI12_AA401630</name>
</gene>
<dbReference type="EMBL" id="PKPP01005940">
    <property type="protein sequence ID" value="PWA58294.1"/>
    <property type="molecule type" value="Genomic_DNA"/>
</dbReference>
<dbReference type="Proteomes" id="UP000245207">
    <property type="component" value="Unassembled WGS sequence"/>
</dbReference>
<dbReference type="OrthoDB" id="642895at2759"/>
<proteinExistence type="predicted"/>
<evidence type="ECO:0000313" key="1">
    <source>
        <dbReference type="EMBL" id="PWA58294.1"/>
    </source>
</evidence>
<name>A0A2U1MAI7_ARTAN</name>
<evidence type="ECO:0000313" key="2">
    <source>
        <dbReference type="Proteomes" id="UP000245207"/>
    </source>
</evidence>
<organism evidence="1 2">
    <name type="scientific">Artemisia annua</name>
    <name type="common">Sweet wormwood</name>
    <dbReference type="NCBI Taxonomy" id="35608"/>
    <lineage>
        <taxon>Eukaryota</taxon>
        <taxon>Viridiplantae</taxon>
        <taxon>Streptophyta</taxon>
        <taxon>Embryophyta</taxon>
        <taxon>Tracheophyta</taxon>
        <taxon>Spermatophyta</taxon>
        <taxon>Magnoliopsida</taxon>
        <taxon>eudicotyledons</taxon>
        <taxon>Gunneridae</taxon>
        <taxon>Pentapetalae</taxon>
        <taxon>asterids</taxon>
        <taxon>campanulids</taxon>
        <taxon>Asterales</taxon>
        <taxon>Asteraceae</taxon>
        <taxon>Asteroideae</taxon>
        <taxon>Anthemideae</taxon>
        <taxon>Artemisiinae</taxon>
        <taxon>Artemisia</taxon>
    </lineage>
</organism>
<dbReference type="STRING" id="35608.A0A2U1MAI7"/>
<protein>
    <submittedName>
        <fullName evidence="1">Ankyrin repeat-containing protein</fullName>
    </submittedName>
</protein>
<comment type="caution">
    <text evidence="1">The sequence shown here is derived from an EMBL/GenBank/DDBJ whole genome shotgun (WGS) entry which is preliminary data.</text>
</comment>
<dbReference type="AlphaFoldDB" id="A0A2U1MAI7"/>
<reference evidence="1 2" key="1">
    <citation type="journal article" date="2018" name="Mol. Plant">
        <title>The genome of Artemisia annua provides insight into the evolution of Asteraceae family and artemisinin biosynthesis.</title>
        <authorList>
            <person name="Shen Q."/>
            <person name="Zhang L."/>
            <person name="Liao Z."/>
            <person name="Wang S."/>
            <person name="Yan T."/>
            <person name="Shi P."/>
            <person name="Liu M."/>
            <person name="Fu X."/>
            <person name="Pan Q."/>
            <person name="Wang Y."/>
            <person name="Lv Z."/>
            <person name="Lu X."/>
            <person name="Zhang F."/>
            <person name="Jiang W."/>
            <person name="Ma Y."/>
            <person name="Chen M."/>
            <person name="Hao X."/>
            <person name="Li L."/>
            <person name="Tang Y."/>
            <person name="Lv G."/>
            <person name="Zhou Y."/>
            <person name="Sun X."/>
            <person name="Brodelius P.E."/>
            <person name="Rose J.K.C."/>
            <person name="Tang K."/>
        </authorList>
    </citation>
    <scope>NUCLEOTIDE SEQUENCE [LARGE SCALE GENOMIC DNA]</scope>
    <source>
        <strain evidence="2">cv. Huhao1</strain>
        <tissue evidence="1">Leaf</tissue>
    </source>
</reference>
<sequence length="399" mass="45788">MADTMMLFKYVFVRLKIKVLFCDLPFDLHDFRFSYCHCSDKSTDTESHKKFPSKSCPLRYGAGKIIEDAIGNIVTLTLWNELASEFQMDMYMTLPQPVVMAVNSCFVKRYTQVYTYPDNKLGGKVTGQMGWVAAIEFDKFGDLLATRDRGGCVVLFERFDRIDRFFFAHSRDNFVCSFSFIQDVIQSSLFSLILECFPDYMRWCTDVQAQILKICGEIARSNDRAGTQVVVDVSDLSLMKLDEFHEQLQDLQKEKFEDVAKNRSLVAQKLLHEGDHKEKKNSLIGSGYGGWLLYTAASANDFAFVQELLLKDTFLVFYEGEYGMTDIFKWTMLAIIPYGFYIPSKLESVESKMVANIKARDADENFEISQAKRDIEAARHALLKIFAPQMVLLNAFCLD</sequence>